<dbReference type="CDD" id="cd14688">
    <property type="entry name" value="bZIP_YAP"/>
    <property type="match status" value="1"/>
</dbReference>
<dbReference type="Gene3D" id="1.20.5.170">
    <property type="match status" value="1"/>
</dbReference>
<feature type="compositionally biased region" description="Polar residues" evidence="2">
    <location>
        <begin position="174"/>
        <end position="188"/>
    </location>
</feature>
<sequence>MTRGRKKDLTIPPTRSLVQQRDYRARKASYIADLEQRCQKAEEENARLRNELDLARANMAVPFLAHPSARELSSELLQSLATATASLVKFQDFARQHPLDAAVPSSSRLQLEDVRLPPIQEPLHRTSQSLPSLPSISRSHPDSRAHGYHDQPNKRFCRHRSPTPPSDDPVETPASYNTYQQTRSSGSESSERDCCGGYFDCDGLCEGRSEYNDGKPTSSLHSNERTTANRRFSDFTLSPAHSSARGRDE</sequence>
<feature type="compositionally biased region" description="Basic and acidic residues" evidence="2">
    <location>
        <begin position="139"/>
        <end position="153"/>
    </location>
</feature>
<proteinExistence type="predicted"/>
<evidence type="ECO:0000313" key="3">
    <source>
        <dbReference type="EMBL" id="TFK25532.1"/>
    </source>
</evidence>
<dbReference type="InterPro" id="IPR046347">
    <property type="entry name" value="bZIP_sf"/>
</dbReference>
<organism evidence="3 4">
    <name type="scientific">Coprinopsis marcescibilis</name>
    <name type="common">Agaric fungus</name>
    <name type="synonym">Psathyrella marcescibilis</name>
    <dbReference type="NCBI Taxonomy" id="230819"/>
    <lineage>
        <taxon>Eukaryota</taxon>
        <taxon>Fungi</taxon>
        <taxon>Dikarya</taxon>
        <taxon>Basidiomycota</taxon>
        <taxon>Agaricomycotina</taxon>
        <taxon>Agaricomycetes</taxon>
        <taxon>Agaricomycetidae</taxon>
        <taxon>Agaricales</taxon>
        <taxon>Agaricineae</taxon>
        <taxon>Psathyrellaceae</taxon>
        <taxon>Coprinopsis</taxon>
    </lineage>
</organism>
<dbReference type="GO" id="GO:0003700">
    <property type="term" value="F:DNA-binding transcription factor activity"/>
    <property type="evidence" value="ECO:0007669"/>
    <property type="project" value="InterPro"/>
</dbReference>
<evidence type="ECO:0000313" key="4">
    <source>
        <dbReference type="Proteomes" id="UP000307440"/>
    </source>
</evidence>
<evidence type="ECO:0008006" key="5">
    <source>
        <dbReference type="Google" id="ProtNLM"/>
    </source>
</evidence>
<evidence type="ECO:0000256" key="1">
    <source>
        <dbReference type="SAM" id="Coils"/>
    </source>
</evidence>
<keyword evidence="1" id="KW-0175">Coiled coil</keyword>
<evidence type="ECO:0000256" key="2">
    <source>
        <dbReference type="SAM" id="MobiDB-lite"/>
    </source>
</evidence>
<feature type="region of interest" description="Disordered" evidence="2">
    <location>
        <begin position="119"/>
        <end position="193"/>
    </location>
</feature>
<feature type="compositionally biased region" description="Polar residues" evidence="2">
    <location>
        <begin position="215"/>
        <end position="241"/>
    </location>
</feature>
<protein>
    <recommendedName>
        <fullName evidence="5">BZIP domain-containing protein</fullName>
    </recommendedName>
</protein>
<dbReference type="Proteomes" id="UP000307440">
    <property type="component" value="Unassembled WGS sequence"/>
</dbReference>
<gene>
    <name evidence="3" type="ORF">FA15DRAFT_686976</name>
</gene>
<accession>A0A5C3KYN6</accession>
<feature type="coiled-coil region" evidence="1">
    <location>
        <begin position="24"/>
        <end position="58"/>
    </location>
</feature>
<dbReference type="EMBL" id="ML210185">
    <property type="protein sequence ID" value="TFK25532.1"/>
    <property type="molecule type" value="Genomic_DNA"/>
</dbReference>
<keyword evidence="4" id="KW-1185">Reference proteome</keyword>
<feature type="compositionally biased region" description="Polar residues" evidence="2">
    <location>
        <begin position="125"/>
        <end position="138"/>
    </location>
</feature>
<name>A0A5C3KYN6_COPMA</name>
<dbReference type="SUPFAM" id="SSF57959">
    <property type="entry name" value="Leucine zipper domain"/>
    <property type="match status" value="1"/>
</dbReference>
<feature type="region of interest" description="Disordered" evidence="2">
    <location>
        <begin position="210"/>
        <end position="249"/>
    </location>
</feature>
<reference evidence="3 4" key="1">
    <citation type="journal article" date="2019" name="Nat. Ecol. Evol.">
        <title>Megaphylogeny resolves global patterns of mushroom evolution.</title>
        <authorList>
            <person name="Varga T."/>
            <person name="Krizsan K."/>
            <person name="Foldi C."/>
            <person name="Dima B."/>
            <person name="Sanchez-Garcia M."/>
            <person name="Sanchez-Ramirez S."/>
            <person name="Szollosi G.J."/>
            <person name="Szarkandi J.G."/>
            <person name="Papp V."/>
            <person name="Albert L."/>
            <person name="Andreopoulos W."/>
            <person name="Angelini C."/>
            <person name="Antonin V."/>
            <person name="Barry K.W."/>
            <person name="Bougher N.L."/>
            <person name="Buchanan P."/>
            <person name="Buyck B."/>
            <person name="Bense V."/>
            <person name="Catcheside P."/>
            <person name="Chovatia M."/>
            <person name="Cooper J."/>
            <person name="Damon W."/>
            <person name="Desjardin D."/>
            <person name="Finy P."/>
            <person name="Geml J."/>
            <person name="Haridas S."/>
            <person name="Hughes K."/>
            <person name="Justo A."/>
            <person name="Karasinski D."/>
            <person name="Kautmanova I."/>
            <person name="Kiss B."/>
            <person name="Kocsube S."/>
            <person name="Kotiranta H."/>
            <person name="LaButti K.M."/>
            <person name="Lechner B.E."/>
            <person name="Liimatainen K."/>
            <person name="Lipzen A."/>
            <person name="Lukacs Z."/>
            <person name="Mihaltcheva S."/>
            <person name="Morgado L.N."/>
            <person name="Niskanen T."/>
            <person name="Noordeloos M.E."/>
            <person name="Ohm R.A."/>
            <person name="Ortiz-Santana B."/>
            <person name="Ovrebo C."/>
            <person name="Racz N."/>
            <person name="Riley R."/>
            <person name="Savchenko A."/>
            <person name="Shiryaev A."/>
            <person name="Soop K."/>
            <person name="Spirin V."/>
            <person name="Szebenyi C."/>
            <person name="Tomsovsky M."/>
            <person name="Tulloss R.E."/>
            <person name="Uehling J."/>
            <person name="Grigoriev I.V."/>
            <person name="Vagvolgyi C."/>
            <person name="Papp T."/>
            <person name="Martin F.M."/>
            <person name="Miettinen O."/>
            <person name="Hibbett D.S."/>
            <person name="Nagy L.G."/>
        </authorList>
    </citation>
    <scope>NUCLEOTIDE SEQUENCE [LARGE SCALE GENOMIC DNA]</scope>
    <source>
        <strain evidence="3 4">CBS 121175</strain>
    </source>
</reference>
<dbReference type="OrthoDB" id="3365874at2759"/>
<dbReference type="AlphaFoldDB" id="A0A5C3KYN6"/>